<dbReference type="AlphaFoldDB" id="A0A8K0NUV0"/>
<reference evidence="3" key="2">
    <citation type="submission" date="2017-10" db="EMBL/GenBank/DDBJ databases">
        <title>Ladona fulva Genome sequencing and assembly.</title>
        <authorList>
            <person name="Murali S."/>
            <person name="Richards S."/>
            <person name="Bandaranaike D."/>
            <person name="Bellair M."/>
            <person name="Blankenburg K."/>
            <person name="Chao H."/>
            <person name="Dinh H."/>
            <person name="Doddapaneni H."/>
            <person name="Dugan-Rocha S."/>
            <person name="Elkadiri S."/>
            <person name="Gnanaolivu R."/>
            <person name="Hernandez B."/>
            <person name="Skinner E."/>
            <person name="Javaid M."/>
            <person name="Lee S."/>
            <person name="Li M."/>
            <person name="Ming W."/>
            <person name="Munidasa M."/>
            <person name="Muniz J."/>
            <person name="Nguyen L."/>
            <person name="Hughes D."/>
            <person name="Osuji N."/>
            <person name="Pu L.-L."/>
            <person name="Puazo M."/>
            <person name="Qu C."/>
            <person name="Quiroz J."/>
            <person name="Raj R."/>
            <person name="Weissenberger G."/>
            <person name="Xin Y."/>
            <person name="Zou X."/>
            <person name="Han Y."/>
            <person name="Worley K."/>
            <person name="Muzny D."/>
            <person name="Gibbs R."/>
        </authorList>
    </citation>
    <scope>NUCLEOTIDE SEQUENCE</scope>
    <source>
        <strain evidence="3">Sampled in the wild</strain>
    </source>
</reference>
<dbReference type="EMBL" id="KZ308238">
    <property type="protein sequence ID" value="KAG8225455.1"/>
    <property type="molecule type" value="Genomic_DNA"/>
</dbReference>
<feature type="region of interest" description="Disordered" evidence="1">
    <location>
        <begin position="154"/>
        <end position="201"/>
    </location>
</feature>
<accession>A0A8K0NUV0</accession>
<dbReference type="Pfam" id="PF15353">
    <property type="entry name" value="HECA_N"/>
    <property type="match status" value="1"/>
</dbReference>
<proteinExistence type="predicted"/>
<feature type="region of interest" description="Disordered" evidence="1">
    <location>
        <begin position="215"/>
        <end position="244"/>
    </location>
</feature>
<comment type="caution">
    <text evidence="3">The sequence shown here is derived from an EMBL/GenBank/DDBJ whole genome shotgun (WGS) entry which is preliminary data.</text>
</comment>
<name>A0A8K0NUV0_LADFU</name>
<evidence type="ECO:0000256" key="1">
    <source>
        <dbReference type="SAM" id="MobiDB-lite"/>
    </source>
</evidence>
<dbReference type="Proteomes" id="UP000792457">
    <property type="component" value="Unassembled WGS sequence"/>
</dbReference>
<gene>
    <name evidence="3" type="ORF">J437_LFUL004456</name>
</gene>
<dbReference type="PANTHER" id="PTHR13425:SF3">
    <property type="entry name" value="HEADCASE PROTEIN HOMOLOG"/>
    <property type="match status" value="1"/>
</dbReference>
<dbReference type="InterPro" id="IPR026066">
    <property type="entry name" value="Headcase"/>
</dbReference>
<reference evidence="3" key="1">
    <citation type="submission" date="2013-04" db="EMBL/GenBank/DDBJ databases">
        <authorList>
            <person name="Qu J."/>
            <person name="Murali S.C."/>
            <person name="Bandaranaike D."/>
            <person name="Bellair M."/>
            <person name="Blankenburg K."/>
            <person name="Chao H."/>
            <person name="Dinh H."/>
            <person name="Doddapaneni H."/>
            <person name="Downs B."/>
            <person name="Dugan-Rocha S."/>
            <person name="Elkadiri S."/>
            <person name="Gnanaolivu R.D."/>
            <person name="Hernandez B."/>
            <person name="Javaid M."/>
            <person name="Jayaseelan J.C."/>
            <person name="Lee S."/>
            <person name="Li M."/>
            <person name="Ming W."/>
            <person name="Munidasa M."/>
            <person name="Muniz J."/>
            <person name="Nguyen L."/>
            <person name="Ongeri F."/>
            <person name="Osuji N."/>
            <person name="Pu L.-L."/>
            <person name="Puazo M."/>
            <person name="Qu C."/>
            <person name="Quiroz J."/>
            <person name="Raj R."/>
            <person name="Weissenberger G."/>
            <person name="Xin Y."/>
            <person name="Zou X."/>
            <person name="Han Y."/>
            <person name="Richards S."/>
            <person name="Worley K."/>
            <person name="Muzny D."/>
            <person name="Gibbs R."/>
        </authorList>
    </citation>
    <scope>NUCLEOTIDE SEQUENCE</scope>
    <source>
        <strain evidence="3">Sampled in the wild</strain>
    </source>
</reference>
<dbReference type="InterPro" id="IPR054537">
    <property type="entry name" value="HECA_N"/>
</dbReference>
<evidence type="ECO:0000313" key="4">
    <source>
        <dbReference type="Proteomes" id="UP000792457"/>
    </source>
</evidence>
<keyword evidence="4" id="KW-1185">Reference proteome</keyword>
<evidence type="ECO:0000259" key="2">
    <source>
        <dbReference type="Pfam" id="PF15353"/>
    </source>
</evidence>
<dbReference type="OrthoDB" id="10012848at2759"/>
<organism evidence="3 4">
    <name type="scientific">Ladona fulva</name>
    <name type="common">Scarce chaser dragonfly</name>
    <name type="synonym">Libellula fulva</name>
    <dbReference type="NCBI Taxonomy" id="123851"/>
    <lineage>
        <taxon>Eukaryota</taxon>
        <taxon>Metazoa</taxon>
        <taxon>Ecdysozoa</taxon>
        <taxon>Arthropoda</taxon>
        <taxon>Hexapoda</taxon>
        <taxon>Insecta</taxon>
        <taxon>Pterygota</taxon>
        <taxon>Palaeoptera</taxon>
        <taxon>Odonata</taxon>
        <taxon>Epiprocta</taxon>
        <taxon>Anisoptera</taxon>
        <taxon>Libelluloidea</taxon>
        <taxon>Libellulidae</taxon>
        <taxon>Ladona</taxon>
    </lineage>
</organism>
<sequence>MPQRARGGHGQGDVLAAAIDAAVEAGGAVGFDVGIGEEEGVGPRCCAPTGCLHGAQEAAGLQKPKRVDPNSEDAVRVTCNNEQCPLGSFMHRDCFETWERGVLQHLRGTGRARGWSERQRLQNLWTRKGYDLAFKACGCKCGRGHLKKDLDWVSPSTQQQQAAGCGNNGEEGAGAAEETKKRRRRRNRQNNRPTLGVVVHHHHIVDNGVETRARAGSLSSSTASGSPPPASSSSASPSHGGKKKSKFDFFSDRSRCVCAYVPIFILLAITVRRLLAFPIL</sequence>
<dbReference type="PANTHER" id="PTHR13425">
    <property type="entry name" value="HEADCASE PROTEIN"/>
    <property type="match status" value="1"/>
</dbReference>
<feature type="domain" description="Headcase N-terminal" evidence="2">
    <location>
        <begin position="44"/>
        <end position="152"/>
    </location>
</feature>
<feature type="compositionally biased region" description="Low complexity" evidence="1">
    <location>
        <begin position="215"/>
        <end position="239"/>
    </location>
</feature>
<evidence type="ECO:0000313" key="3">
    <source>
        <dbReference type="EMBL" id="KAG8225455.1"/>
    </source>
</evidence>
<protein>
    <recommendedName>
        <fullName evidence="2">Headcase N-terminal domain-containing protein</fullName>
    </recommendedName>
</protein>